<dbReference type="GO" id="GO:0044780">
    <property type="term" value="P:bacterial-type flagellum assembly"/>
    <property type="evidence" value="ECO:0007669"/>
    <property type="project" value="InterPro"/>
</dbReference>
<evidence type="ECO:0000256" key="6">
    <source>
        <dbReference type="ARBA" id="ARBA00023143"/>
    </source>
</evidence>
<comment type="similarity">
    <text evidence="3">Belongs to the flagella basal body rod proteins family.</text>
</comment>
<dbReference type="GO" id="GO:0005576">
    <property type="term" value="C:extracellular region"/>
    <property type="evidence" value="ECO:0007669"/>
    <property type="project" value="UniProtKB-SubCell"/>
</dbReference>
<dbReference type="Proteomes" id="UP000652567">
    <property type="component" value="Unassembled WGS sequence"/>
</dbReference>
<keyword evidence="5" id="KW-0964">Secreted</keyword>
<evidence type="ECO:0000256" key="2">
    <source>
        <dbReference type="ARBA" id="ARBA00004613"/>
    </source>
</evidence>
<evidence type="ECO:0000256" key="1">
    <source>
        <dbReference type="ARBA" id="ARBA00004365"/>
    </source>
</evidence>
<protein>
    <recommendedName>
        <fullName evidence="4">Flagellar hook-associated protein 1</fullName>
    </recommendedName>
</protein>
<dbReference type="GO" id="GO:0005198">
    <property type="term" value="F:structural molecule activity"/>
    <property type="evidence" value="ECO:0007669"/>
    <property type="project" value="InterPro"/>
</dbReference>
<keyword evidence="11" id="KW-1185">Reference proteome</keyword>
<sequence length="904" mass="94913">MSGLLSTAISGLQASQHALRTAGHNISNAKTAGYTRQEVHYVTNGPQKLGTAGYLGHGVSTQSIERVVNEFVTAQVRLDTSAFQQLDKFSTNISKIDKLFADSSTGLSGGLQSFFSALQNGADDPSALPARQLIVTQAQSLAARFNQLQDRLTTVEASVTRETSAIADQISTLAQTIASLNKNIGEQTTSSTGAGPNDLLDQRDEALRKLSELVSVQVVSQDGRELNVFIGNGQPLVLGNAANSLSVRDGGQIYINGNKPENITHQLTGGQLGGVLTFREDVLHPAMNELGRIAVVISDAFNDMQSQGLDLDGDYGQPIFRDINDKSLTYERVVHGNNAQPNDRMISLKINDPSQLTASDYRFDIVPGTSNYTVVRTGDNMVVSQGLLQGSYPAEISFDGITVTLESGSFQGGDTFMLQPTRQSAGHIQSVISRPQDLAFASPIRTLADSHNSGNGIISAGEVLTTKDVNGNTLPAFSVAGQLSPPLVVRFTSPYTYDVLDNTDPANPVHLNPPIREQVFVPGKDNQVFTSDPGETRITGNGARLGLPAGRQSSPLALPANNGYPVEQYTLVTTDPISGAQSNRVVTTTANASAAQTAAMLNSLPGVSANAFTSANITDMQIGAGDFAAQTAQLVINGEALLDFSDSLMPDPAVSMTAFNDYLAQQVNGNSNLQALGIRAVSGSNAITGAPELRLVASSGVDINISMSGAPGSSLGVNDGMGNPSVALSGAGEHISVGGRVDLVLAEGVKMRTAPTDSQIFGNSAAADFAQSSFTGYQISIKGQPQAGDTFTIGFNTNASNDNRNALKLVGLEDAKLIGDGSLSLGAGYSRLVEVVASQSHLASVNAAASKSMLEQTQNLRDSISGVNLDEEAANLIRFEQMYNANARVISVARDLFDALLQAV</sequence>
<name>A0A928YU28_9GAMM</name>
<evidence type="ECO:0000256" key="5">
    <source>
        <dbReference type="ARBA" id="ARBA00022525"/>
    </source>
</evidence>
<keyword evidence="6" id="KW-0975">Bacterial flagellum</keyword>
<comment type="subcellular location">
    <subcellularLocation>
        <location evidence="1">Bacterial flagellum</location>
    </subcellularLocation>
    <subcellularLocation>
        <location evidence="2">Secreted</location>
    </subcellularLocation>
</comment>
<evidence type="ECO:0000256" key="4">
    <source>
        <dbReference type="ARBA" id="ARBA00016244"/>
    </source>
</evidence>
<accession>A0A928YU28</accession>
<keyword evidence="10" id="KW-0966">Cell projection</keyword>
<comment type="caution">
    <text evidence="10">The sequence shown here is derived from an EMBL/GenBank/DDBJ whole genome shotgun (WGS) entry which is preliminary data.</text>
</comment>
<keyword evidence="10" id="KW-0969">Cilium</keyword>
<evidence type="ECO:0000256" key="3">
    <source>
        <dbReference type="ARBA" id="ARBA00009677"/>
    </source>
</evidence>
<dbReference type="AlphaFoldDB" id="A0A928YU28"/>
<dbReference type="PANTHER" id="PTHR30033:SF1">
    <property type="entry name" value="FLAGELLAR HOOK-ASSOCIATED PROTEIN 1"/>
    <property type="match status" value="1"/>
</dbReference>
<dbReference type="NCBIfam" id="TIGR02492">
    <property type="entry name" value="flgK_ends"/>
    <property type="match status" value="1"/>
</dbReference>
<dbReference type="InterPro" id="IPR002371">
    <property type="entry name" value="FlgK"/>
</dbReference>
<evidence type="ECO:0000259" key="9">
    <source>
        <dbReference type="Pfam" id="PF22638"/>
    </source>
</evidence>
<dbReference type="RefSeq" id="WP_193909545.1">
    <property type="nucleotide sequence ID" value="NZ_PRDL01000001.1"/>
</dbReference>
<dbReference type="InterPro" id="IPR053927">
    <property type="entry name" value="FlgK_helical"/>
</dbReference>
<dbReference type="Pfam" id="PF06429">
    <property type="entry name" value="Flg_bbr_C"/>
    <property type="match status" value="1"/>
</dbReference>
<dbReference type="PANTHER" id="PTHR30033">
    <property type="entry name" value="FLAGELLAR HOOK-ASSOCIATED PROTEIN 1"/>
    <property type="match status" value="1"/>
</dbReference>
<feature type="domain" description="Flagellar basal-body/hook protein C-terminal" evidence="7">
    <location>
        <begin position="864"/>
        <end position="902"/>
    </location>
</feature>
<dbReference type="PRINTS" id="PR01005">
    <property type="entry name" value="FLGHOOKAP1"/>
</dbReference>
<reference evidence="10" key="1">
    <citation type="submission" date="2018-07" db="EMBL/GenBank/DDBJ databases">
        <title>Genome assembly of strain Ka43.</title>
        <authorList>
            <person name="Kukolya J."/>
            <person name="Nagy I."/>
            <person name="Horvath B."/>
            <person name="Toth A."/>
        </authorList>
    </citation>
    <scope>NUCLEOTIDE SEQUENCE</scope>
    <source>
        <strain evidence="10">KB43</strain>
    </source>
</reference>
<feature type="domain" description="Flagellar hook-associated protein 1 D2-like" evidence="8">
    <location>
        <begin position="344"/>
        <end position="420"/>
    </location>
</feature>
<evidence type="ECO:0000313" key="10">
    <source>
        <dbReference type="EMBL" id="MBE8717614.1"/>
    </source>
</evidence>
<evidence type="ECO:0000313" key="11">
    <source>
        <dbReference type="Proteomes" id="UP000652567"/>
    </source>
</evidence>
<dbReference type="GO" id="GO:0009424">
    <property type="term" value="C:bacterial-type flagellum hook"/>
    <property type="evidence" value="ECO:0007669"/>
    <property type="project" value="InterPro"/>
</dbReference>
<dbReference type="InterPro" id="IPR049119">
    <property type="entry name" value="FlgK_D2-like"/>
</dbReference>
<keyword evidence="10" id="KW-0282">Flagellum</keyword>
<evidence type="ECO:0000259" key="8">
    <source>
        <dbReference type="Pfam" id="PF21158"/>
    </source>
</evidence>
<dbReference type="InterPro" id="IPR010930">
    <property type="entry name" value="Flg_bb/hook_C_dom"/>
</dbReference>
<proteinExistence type="inferred from homology"/>
<evidence type="ECO:0000259" key="7">
    <source>
        <dbReference type="Pfam" id="PF06429"/>
    </source>
</evidence>
<dbReference type="Pfam" id="PF21158">
    <property type="entry name" value="flgK_1st_1"/>
    <property type="match status" value="1"/>
</dbReference>
<feature type="domain" description="Flagellar hook-associated protein FlgK helical" evidence="9">
    <location>
        <begin position="94"/>
        <end position="320"/>
    </location>
</feature>
<organism evidence="10 11">
    <name type="scientific">Cellvibrio polysaccharolyticus</name>
    <dbReference type="NCBI Taxonomy" id="2082724"/>
    <lineage>
        <taxon>Bacteria</taxon>
        <taxon>Pseudomonadati</taxon>
        <taxon>Pseudomonadota</taxon>
        <taxon>Gammaproteobacteria</taxon>
        <taxon>Cellvibrionales</taxon>
        <taxon>Cellvibrionaceae</taxon>
        <taxon>Cellvibrio</taxon>
    </lineage>
</organism>
<gene>
    <name evidence="10" type="primary">flgK</name>
    <name evidence="10" type="ORF">C4F51_10485</name>
</gene>
<dbReference type="EMBL" id="PRDL01000001">
    <property type="protein sequence ID" value="MBE8717614.1"/>
    <property type="molecule type" value="Genomic_DNA"/>
</dbReference>
<dbReference type="SUPFAM" id="SSF64518">
    <property type="entry name" value="Phase 1 flagellin"/>
    <property type="match status" value="1"/>
</dbReference>
<dbReference type="Pfam" id="PF22638">
    <property type="entry name" value="FlgK_D1"/>
    <property type="match status" value="1"/>
</dbReference>